<dbReference type="InterPro" id="IPR017853">
    <property type="entry name" value="GH"/>
</dbReference>
<feature type="transmembrane region" description="Helical" evidence="12">
    <location>
        <begin position="666"/>
        <end position="685"/>
    </location>
</feature>
<reference evidence="14" key="2">
    <citation type="journal article" name="Front. Microbiol.">
        <title>Degradative Capacity of Two Strains of Rhodonia placenta: From Phenotype to Genotype.</title>
        <authorList>
            <person name="Kolle M."/>
            <person name="Horta M.A.C."/>
            <person name="Nowrousian M."/>
            <person name="Ohm R.A."/>
            <person name="Benz J.P."/>
            <person name="Pilgard A."/>
        </authorList>
    </citation>
    <scope>NUCLEOTIDE SEQUENCE</scope>
    <source>
        <strain evidence="14">FPRL280</strain>
    </source>
</reference>
<evidence type="ECO:0000256" key="4">
    <source>
        <dbReference type="ARBA" id="ARBA00022622"/>
    </source>
</evidence>
<sequence>MCPYLSLVPYLVDNDFCSVGLEAALGDPIGGLYTSNASAPLQQQAGVRQIYDFGLYSYCGYVNATAGRCSNISAANRFEPLQIITADMLTNYSGYTDSIFTSPNTFTDSKYLGDFSNGAYYPLLIGTVCAALALFVFMLLIGAAIWTVIIKKAETINDLMVGKASSPTPLGIVVSMGNGVYLAWAAFACLIASVLPYMIRIYCFTRPAPKKKEGEKGKTTSPPRGSNSQPSDAPAYGLVVLTLSSPEPELNLVALGDPKLYPDPLAATVIVALFSSAHCAVQKVSRNGRYLYTADGNRFYIKGVAYQEQGAVIATANNPFLEPSTFIDSLANSTSCERDLPYLKQLNVNAVRIYSVNSSLNHDDCMNNLSSAGIYTIEWCGDADPSVYDGTNGDFAGYNIPAYFSEYGCVTSPPRLWTEVQALLSAPMTAIWSGGVAFSYFPASSAAGQFGMVTINPNNTVTVSSDFTRLQEQYANVTPPDAPSQSSAGSTAYPGCPSENSTFSASTTLPPTPNDAACSCLENALSCQFTPTTSNTSAIVGTLINTACSLLGAQGGNCDDIAGNGTTGVYGRASACDPSVQLSFVMSEYYEATNRNAQSCDFSGNATINSQAPSSVSAAAVATSCVSNPSATFTPSAPATASGAAGSGTSHGNASGSAHMLNSPRALLRFGVVVIISIAGGLLTVM</sequence>
<dbReference type="SMART" id="SM00768">
    <property type="entry name" value="X8"/>
    <property type="match status" value="1"/>
</dbReference>
<evidence type="ECO:0000256" key="3">
    <source>
        <dbReference type="ARBA" id="ARBA00007528"/>
    </source>
</evidence>
<comment type="function">
    <text evidence="10">Splits internally a 1,3-beta-glucan molecule and transfers the newly generated reducing end (the donor) to the non-reducing end of another 1,3-beta-glucan molecule (the acceptor) forming a 1,3-beta linkage, resulting in the elongation of 1,3-beta-glucan chains in the cell wall.</text>
</comment>
<evidence type="ECO:0000256" key="11">
    <source>
        <dbReference type="SAM" id="MobiDB-lite"/>
    </source>
</evidence>
<dbReference type="Pfam" id="PF03198">
    <property type="entry name" value="Glyco_hydro_72"/>
    <property type="match status" value="2"/>
</dbReference>
<organism evidence="14 15">
    <name type="scientific">Rhodonia placenta</name>
    <dbReference type="NCBI Taxonomy" id="104341"/>
    <lineage>
        <taxon>Eukaryota</taxon>
        <taxon>Fungi</taxon>
        <taxon>Dikarya</taxon>
        <taxon>Basidiomycota</taxon>
        <taxon>Agaricomycotina</taxon>
        <taxon>Agaricomycetes</taxon>
        <taxon>Polyporales</taxon>
        <taxon>Adustoporiaceae</taxon>
        <taxon>Rhodonia</taxon>
    </lineage>
</organism>
<feature type="region of interest" description="Disordered" evidence="11">
    <location>
        <begin position="210"/>
        <end position="232"/>
    </location>
</feature>
<evidence type="ECO:0000256" key="5">
    <source>
        <dbReference type="ARBA" id="ARBA00022729"/>
    </source>
</evidence>
<dbReference type="GO" id="GO:0071970">
    <property type="term" value="P:fungal-type cell wall (1-&gt;3)-beta-D-glucan biosynthetic process"/>
    <property type="evidence" value="ECO:0007669"/>
    <property type="project" value="TreeGrafter"/>
</dbReference>
<dbReference type="GO" id="GO:0031505">
    <property type="term" value="P:fungal-type cell wall organization"/>
    <property type="evidence" value="ECO:0007669"/>
    <property type="project" value="TreeGrafter"/>
</dbReference>
<comment type="subcellular location">
    <subcellularLocation>
        <location evidence="1">Cell envelope</location>
    </subcellularLocation>
    <subcellularLocation>
        <location evidence="10">Cell membrane</location>
        <topology evidence="10">Lipid-anchor</topology>
        <topology evidence="10">GPI-anchor</topology>
    </subcellularLocation>
    <subcellularLocation>
        <location evidence="2">Membrane</location>
        <topology evidence="2">Lipid-anchor</topology>
        <topology evidence="2">GPI-anchor</topology>
    </subcellularLocation>
</comment>
<feature type="domain" description="X8" evidence="13">
    <location>
        <begin position="525"/>
        <end position="627"/>
    </location>
</feature>
<accession>A0A8H7P5S4</accession>
<keyword evidence="12" id="KW-0812">Transmembrane</keyword>
<evidence type="ECO:0000313" key="14">
    <source>
        <dbReference type="EMBL" id="KAF9817496.1"/>
    </source>
</evidence>
<dbReference type="GO" id="GO:0042124">
    <property type="term" value="F:1,3-beta-glucanosyltransferase activity"/>
    <property type="evidence" value="ECO:0007669"/>
    <property type="project" value="TreeGrafter"/>
</dbReference>
<dbReference type="EC" id="2.4.1.-" evidence="10"/>
<evidence type="ECO:0000256" key="8">
    <source>
        <dbReference type="ARBA" id="ARBA00023180"/>
    </source>
</evidence>
<feature type="compositionally biased region" description="Polar residues" evidence="11">
    <location>
        <begin position="221"/>
        <end position="231"/>
    </location>
</feature>
<proteinExistence type="inferred from homology"/>
<dbReference type="Gene3D" id="3.20.20.80">
    <property type="entry name" value="Glycosidases"/>
    <property type="match status" value="2"/>
</dbReference>
<dbReference type="AlphaFoldDB" id="A0A8H7P5S4"/>
<feature type="transmembrane region" description="Helical" evidence="12">
    <location>
        <begin position="119"/>
        <end position="149"/>
    </location>
</feature>
<evidence type="ECO:0000256" key="9">
    <source>
        <dbReference type="ARBA" id="ARBA00023288"/>
    </source>
</evidence>
<protein>
    <recommendedName>
        <fullName evidence="10">1,3-beta-glucanosyltransferase</fullName>
        <ecNumber evidence="10">2.4.1.-</ecNumber>
    </recommendedName>
</protein>
<dbReference type="SUPFAM" id="SSF51445">
    <property type="entry name" value="(Trans)glycosidases"/>
    <property type="match status" value="1"/>
</dbReference>
<evidence type="ECO:0000256" key="1">
    <source>
        <dbReference type="ARBA" id="ARBA00004196"/>
    </source>
</evidence>
<dbReference type="PANTHER" id="PTHR31468">
    <property type="entry name" value="1,3-BETA-GLUCANOSYLTRANSFERASE GAS1"/>
    <property type="match status" value="1"/>
</dbReference>
<dbReference type="PANTHER" id="PTHR31468:SF2">
    <property type="entry name" value="1,3-BETA-GLUCANOSYLTRANSFERASE GAS1"/>
    <property type="match status" value="1"/>
</dbReference>
<feature type="transmembrane region" description="Helical" evidence="12">
    <location>
        <begin position="170"/>
        <end position="199"/>
    </location>
</feature>
<keyword evidence="4 10" id="KW-0336">GPI-anchor</keyword>
<dbReference type="InterPro" id="IPR012946">
    <property type="entry name" value="X8"/>
</dbReference>
<dbReference type="Pfam" id="PF07983">
    <property type="entry name" value="X8"/>
    <property type="match status" value="1"/>
</dbReference>
<dbReference type="EMBL" id="JADOXO010000041">
    <property type="protein sequence ID" value="KAF9817496.1"/>
    <property type="molecule type" value="Genomic_DNA"/>
</dbReference>
<reference evidence="14" key="1">
    <citation type="submission" date="2020-11" db="EMBL/GenBank/DDBJ databases">
        <authorList>
            <person name="Koelle M."/>
            <person name="Horta M.A.C."/>
            <person name="Nowrousian M."/>
            <person name="Ohm R.A."/>
            <person name="Benz P."/>
            <person name="Pilgard A."/>
        </authorList>
    </citation>
    <scope>NUCLEOTIDE SEQUENCE</scope>
    <source>
        <strain evidence="14">FPRL280</strain>
    </source>
</reference>
<keyword evidence="8" id="KW-0325">Glycoprotein</keyword>
<feature type="region of interest" description="Disordered" evidence="11">
    <location>
        <begin position="637"/>
        <end position="656"/>
    </location>
</feature>
<gene>
    <name evidence="14" type="ORF">IEO21_03347</name>
</gene>
<keyword evidence="5" id="KW-0732">Signal</keyword>
<evidence type="ECO:0000259" key="13">
    <source>
        <dbReference type="SMART" id="SM00768"/>
    </source>
</evidence>
<evidence type="ECO:0000256" key="12">
    <source>
        <dbReference type="SAM" id="Phobius"/>
    </source>
</evidence>
<keyword evidence="9 10" id="KW-0449">Lipoprotein</keyword>
<keyword evidence="12" id="KW-1133">Transmembrane helix</keyword>
<dbReference type="InterPro" id="IPR004886">
    <property type="entry name" value="Glucanosyltransferase"/>
</dbReference>
<keyword evidence="10" id="KW-0808">Transferase</keyword>
<keyword evidence="7" id="KW-1015">Disulfide bond</keyword>
<dbReference type="GO" id="GO:0098552">
    <property type="term" value="C:side of membrane"/>
    <property type="evidence" value="ECO:0007669"/>
    <property type="project" value="UniProtKB-KW"/>
</dbReference>
<keyword evidence="6 10" id="KW-0472">Membrane</keyword>
<dbReference type="Gene3D" id="1.20.58.1040">
    <property type="match status" value="1"/>
</dbReference>
<comment type="caution">
    <text evidence="14">The sequence shown here is derived from an EMBL/GenBank/DDBJ whole genome shotgun (WGS) entry which is preliminary data.</text>
</comment>
<evidence type="ECO:0000256" key="10">
    <source>
        <dbReference type="RuleBase" id="RU361209"/>
    </source>
</evidence>
<evidence type="ECO:0000256" key="6">
    <source>
        <dbReference type="ARBA" id="ARBA00023136"/>
    </source>
</evidence>
<dbReference type="Proteomes" id="UP000639403">
    <property type="component" value="Unassembled WGS sequence"/>
</dbReference>
<evidence type="ECO:0000313" key="15">
    <source>
        <dbReference type="Proteomes" id="UP000639403"/>
    </source>
</evidence>
<name>A0A8H7P5S4_9APHY</name>
<evidence type="ECO:0000256" key="2">
    <source>
        <dbReference type="ARBA" id="ARBA00004589"/>
    </source>
</evidence>
<dbReference type="GO" id="GO:0005886">
    <property type="term" value="C:plasma membrane"/>
    <property type="evidence" value="ECO:0007669"/>
    <property type="project" value="UniProtKB-SubCell"/>
</dbReference>
<comment type="similarity">
    <text evidence="3 10">Belongs to the glycosyl hydrolase 72 family.</text>
</comment>
<evidence type="ECO:0000256" key="7">
    <source>
        <dbReference type="ARBA" id="ARBA00023157"/>
    </source>
</evidence>